<name>A0A0D0Y318_9LACO</name>
<evidence type="ECO:0000313" key="1">
    <source>
        <dbReference type="EMBL" id="KIS02638.1"/>
    </source>
</evidence>
<evidence type="ECO:0000313" key="2">
    <source>
        <dbReference type="Proteomes" id="UP000032279"/>
    </source>
</evidence>
<keyword evidence="2" id="KW-1185">Reference proteome</keyword>
<proteinExistence type="predicted"/>
<dbReference type="EMBL" id="AWTT01000065">
    <property type="protein sequence ID" value="KIS02638.1"/>
    <property type="molecule type" value="Genomic_DNA"/>
</dbReference>
<dbReference type="PATRIC" id="fig|1335616.4.peg.1805"/>
<dbReference type="Proteomes" id="UP000032279">
    <property type="component" value="Unassembled WGS sequence"/>
</dbReference>
<organism evidence="1 2">
    <name type="scientific">Paucilactobacillus wasatchensis</name>
    <dbReference type="NCBI Taxonomy" id="1335616"/>
    <lineage>
        <taxon>Bacteria</taxon>
        <taxon>Bacillati</taxon>
        <taxon>Bacillota</taxon>
        <taxon>Bacilli</taxon>
        <taxon>Lactobacillales</taxon>
        <taxon>Lactobacillaceae</taxon>
        <taxon>Paucilactobacillus</taxon>
    </lineage>
</organism>
<gene>
    <name evidence="1" type="primary">abiGI</name>
    <name evidence="1" type="ORF">WDC_1795</name>
</gene>
<dbReference type="AlphaFoldDB" id="A0A0D0Y318"/>
<reference evidence="1 2" key="1">
    <citation type="submission" date="2013-08" db="EMBL/GenBank/DDBJ databases">
        <title>Lactobacillus wasatchii sp. WDC04, a late gas producing bacteria isolated from aged chedder cheese.</title>
        <authorList>
            <person name="Oberg C.J."/>
            <person name="Culumber M."/>
            <person name="McMahon D.J."/>
            <person name="Broadbent J.R."/>
            <person name="Oberg T.S."/>
            <person name="Ortaki F."/>
        </authorList>
    </citation>
    <scope>NUCLEOTIDE SEQUENCE [LARGE SCALE GENOMIC DNA]</scope>
    <source>
        <strain evidence="1 2">WDC04</strain>
    </source>
</reference>
<comment type="caution">
    <text evidence="1">The sequence shown here is derived from an EMBL/GenBank/DDBJ whole genome shotgun (WGS) entry which is preliminary data.</text>
</comment>
<protein>
    <submittedName>
        <fullName evidence="1">Abortive infection protein AbiGI</fullName>
    </submittedName>
</protein>
<accession>A0A0D0Y318</accession>
<sequence length="202" mass="23507">MVMTKLNSLKRLEHDFPTFTYKTAQQYDLSKYELHELSNDGTIYKIDRGVYIFPGYLLDEFSLLSQRFSRGVFSLISALIIHNLTDEMSLHYDIVFPQGYHPATGTLKENNIRARYLSKKYYSLGITTKKTENASTVRVYSVERTLLDVWESNEIEPYVKNEALKRYLSTEVNATQIKSLNKLKDELYPSSTLLKTLEVYSQ</sequence>